<dbReference type="PROSITE" id="PS51375">
    <property type="entry name" value="PPR"/>
    <property type="match status" value="2"/>
</dbReference>
<feature type="repeat" description="PPR" evidence="1">
    <location>
        <begin position="193"/>
        <end position="227"/>
    </location>
</feature>
<dbReference type="EMBL" id="HACG01039254">
    <property type="protein sequence ID" value="CEK86119.1"/>
    <property type="molecule type" value="Transcribed_RNA"/>
</dbReference>
<dbReference type="PANTHER" id="PTHR46669:SF1">
    <property type="entry name" value="LEUCINE-RICH PPR MOTIF-CONTAINING PROTEIN, MITOCHONDRIAL"/>
    <property type="match status" value="1"/>
</dbReference>
<feature type="non-terminal residue" evidence="2">
    <location>
        <position position="1"/>
    </location>
</feature>
<dbReference type="GO" id="GO:0003730">
    <property type="term" value="F:mRNA 3'-UTR binding"/>
    <property type="evidence" value="ECO:0007669"/>
    <property type="project" value="TreeGrafter"/>
</dbReference>
<dbReference type="GO" id="GO:0005739">
    <property type="term" value="C:mitochondrion"/>
    <property type="evidence" value="ECO:0007669"/>
    <property type="project" value="TreeGrafter"/>
</dbReference>
<accession>A0A0B7AYI0</accession>
<dbReference type="Pfam" id="PF12854">
    <property type="entry name" value="PPR_1"/>
    <property type="match status" value="1"/>
</dbReference>
<dbReference type="AlphaFoldDB" id="A0A0B7AYI0"/>
<organism evidence="2">
    <name type="scientific">Arion vulgaris</name>
    <dbReference type="NCBI Taxonomy" id="1028688"/>
    <lineage>
        <taxon>Eukaryota</taxon>
        <taxon>Metazoa</taxon>
        <taxon>Spiralia</taxon>
        <taxon>Lophotrochozoa</taxon>
        <taxon>Mollusca</taxon>
        <taxon>Gastropoda</taxon>
        <taxon>Heterobranchia</taxon>
        <taxon>Euthyneura</taxon>
        <taxon>Panpulmonata</taxon>
        <taxon>Eupulmonata</taxon>
        <taxon>Stylommatophora</taxon>
        <taxon>Helicina</taxon>
        <taxon>Arionoidea</taxon>
        <taxon>Arionidae</taxon>
        <taxon>Arion</taxon>
    </lineage>
</organism>
<protein>
    <recommendedName>
        <fullName evidence="3">Pentacotripeptide-repeat region of PRORP domain-containing protein</fullName>
    </recommendedName>
</protein>
<evidence type="ECO:0000256" key="1">
    <source>
        <dbReference type="PROSITE-ProRule" id="PRU00708"/>
    </source>
</evidence>
<dbReference type="GO" id="GO:0005634">
    <property type="term" value="C:nucleus"/>
    <property type="evidence" value="ECO:0007669"/>
    <property type="project" value="TreeGrafter"/>
</dbReference>
<dbReference type="Pfam" id="PF01535">
    <property type="entry name" value="PPR"/>
    <property type="match status" value="1"/>
</dbReference>
<dbReference type="InterPro" id="IPR011990">
    <property type="entry name" value="TPR-like_helical_dom_sf"/>
</dbReference>
<dbReference type="GO" id="GO:0070129">
    <property type="term" value="P:regulation of mitochondrial translation"/>
    <property type="evidence" value="ECO:0007669"/>
    <property type="project" value="TreeGrafter"/>
</dbReference>
<proteinExistence type="predicted"/>
<evidence type="ECO:0008006" key="3">
    <source>
        <dbReference type="Google" id="ProtNLM"/>
    </source>
</evidence>
<feature type="repeat" description="PPR" evidence="1">
    <location>
        <begin position="158"/>
        <end position="192"/>
    </location>
</feature>
<dbReference type="PANTHER" id="PTHR46669">
    <property type="entry name" value="LEUCINE-RICH PPR MOTIF-CONTAINING PROTEIN, MITOCHONDRIAL"/>
    <property type="match status" value="1"/>
</dbReference>
<dbReference type="Gene3D" id="1.25.40.10">
    <property type="entry name" value="Tetratricopeptide repeat domain"/>
    <property type="match status" value="2"/>
</dbReference>
<sequence length="451" mass="50393">ALMRCNFLRQRNLGQTIIKVFSASNNYGFRISTMQSSTVTAERHKQSIVNQVHNKIDHNIGVSHELFQSLYSSCENSDSITEHDAILMLHVCTIGPFDSPTQKRTELADKIWNKLEQQGVPISTKLFNVKLKVHVTNETPFSAVEALEKLKSLGLKPDRVTYGYLLEGFCQQGDLTGANDVLEAMKASGYLLGIGVFNSFITGHFKSGSPDEAANVVNVLKSRGLTPDADTYSRFALHYAKIGDIESVLKYINEAQGAGEPLDQSVLLELYRTMVISGHFDKVEQLLKVMSETTKSIGTFMQKSSQLASEGHIEAAVQLYILMPKTESKFECNTGSYLLKAMIANGQHSAEEVMNIADRIVELNAKALPHRNALLHAYKLDRTDFAVQFLELMKAKNEKIKVPHLAPAICNYRKAQNREGLHQVLRMLLDLKGNYCAEDKMDCLLRLAIQH</sequence>
<dbReference type="InterPro" id="IPR002885">
    <property type="entry name" value="PPR_rpt"/>
</dbReference>
<dbReference type="NCBIfam" id="TIGR00756">
    <property type="entry name" value="PPR"/>
    <property type="match status" value="2"/>
</dbReference>
<reference evidence="2" key="1">
    <citation type="submission" date="2014-12" db="EMBL/GenBank/DDBJ databases">
        <title>Insight into the proteome of Arion vulgaris.</title>
        <authorList>
            <person name="Aradska J."/>
            <person name="Bulat T."/>
            <person name="Smidak R."/>
            <person name="Sarate P."/>
            <person name="Gangsoo J."/>
            <person name="Sialana F."/>
            <person name="Bilban M."/>
            <person name="Lubec G."/>
        </authorList>
    </citation>
    <scope>NUCLEOTIDE SEQUENCE</scope>
    <source>
        <tissue evidence="2">Skin</tissue>
    </source>
</reference>
<gene>
    <name evidence="2" type="primary">ORF151944</name>
</gene>
<dbReference type="InterPro" id="IPR033490">
    <property type="entry name" value="LRP130"/>
</dbReference>
<name>A0A0B7AYI0_9EUPU</name>
<evidence type="ECO:0000313" key="2">
    <source>
        <dbReference type="EMBL" id="CEK86119.1"/>
    </source>
</evidence>